<dbReference type="EMBL" id="BCMJ01000004">
    <property type="protein sequence ID" value="GAX08210.1"/>
    <property type="molecule type" value="Genomic_DNA"/>
</dbReference>
<proteinExistence type="predicted"/>
<gene>
    <name evidence="2" type="ORF">IWT5_01363</name>
</gene>
<evidence type="ECO:0000313" key="3">
    <source>
        <dbReference type="Proteomes" id="UP000223370"/>
    </source>
</evidence>
<dbReference type="InterPro" id="IPR008930">
    <property type="entry name" value="Terpenoid_cyclase/PrenylTrfase"/>
</dbReference>
<name>A0A1Z5J292_9LACO</name>
<dbReference type="AlphaFoldDB" id="A0A1Z5J292"/>
<reference evidence="2 3" key="1">
    <citation type="submission" date="2015-11" db="EMBL/GenBank/DDBJ databases">
        <title>Draft genome sequences of new species of the genus Lactobacillus isolated from orchardgrass silage.</title>
        <authorList>
            <person name="Tohno M."/>
            <person name="Tanizawa Y."/>
            <person name="Arita M."/>
        </authorList>
    </citation>
    <scope>NUCLEOTIDE SEQUENCE [LARGE SCALE GENOMIC DNA]</scope>
    <source>
        <strain evidence="2 3">IWT5</strain>
    </source>
</reference>
<keyword evidence="1" id="KW-0732">Signal</keyword>
<comment type="caution">
    <text evidence="2">The sequence shown here is derived from an EMBL/GenBank/DDBJ whole genome shotgun (WGS) entry which is preliminary data.</text>
</comment>
<dbReference type="OrthoDB" id="2325995at2"/>
<accession>A0A1Z5J292</accession>
<evidence type="ECO:0000256" key="1">
    <source>
        <dbReference type="SAM" id="SignalP"/>
    </source>
</evidence>
<organism evidence="2 3">
    <name type="scientific">Secundilactobacillus silagincola</name>
    <dbReference type="NCBI Taxonomy" id="1714681"/>
    <lineage>
        <taxon>Bacteria</taxon>
        <taxon>Bacillati</taxon>
        <taxon>Bacillota</taxon>
        <taxon>Bacilli</taxon>
        <taxon>Lactobacillales</taxon>
        <taxon>Lactobacillaceae</taxon>
        <taxon>Secundilactobacillus</taxon>
    </lineage>
</organism>
<dbReference type="Proteomes" id="UP000223370">
    <property type="component" value="Unassembled WGS sequence"/>
</dbReference>
<evidence type="ECO:0008006" key="4">
    <source>
        <dbReference type="Google" id="ProtNLM"/>
    </source>
</evidence>
<keyword evidence="3" id="KW-1185">Reference proteome</keyword>
<protein>
    <recommendedName>
        <fullName evidence="4">Fucose-binding lectin II</fullName>
    </recommendedName>
</protein>
<dbReference type="Gene3D" id="1.50.10.20">
    <property type="match status" value="1"/>
</dbReference>
<sequence precursor="true">MKINSKVAILTTSLATLFIFGGVSQHTVAHAATFQKASSKTIKSKTSTTYNYAKKMLAKNKNGFDSNAAAIFSKKAYPASGAADGYSDFLLGLKANGYKFTSAQKSLIRKNLVLKSNTDPAILSKAIVGLKSIGYNPAKYRPYGSKKDVNLVDQLYKSKISSQTTSTLSQVLIALSTGNYSRPKNATFSKTSLANSLAKLQQSNNGWAYDNKLADVDTDTSAMAVTALARAKSSAKTVKTSLSKGQAFVRSQASTNGAYGYNYLGKTYLNANSTAEAIIAFSVRSSTNKYMNSVASQKAQTASPMVAMLGYINHDGTIKGSSSAVYGVGQVNLALASYKSPQLHRSVYTIK</sequence>
<evidence type="ECO:0000313" key="2">
    <source>
        <dbReference type="EMBL" id="GAX08210.1"/>
    </source>
</evidence>
<dbReference type="SUPFAM" id="SSF48239">
    <property type="entry name" value="Terpenoid cyclases/Protein prenyltransferases"/>
    <property type="match status" value="1"/>
</dbReference>
<dbReference type="RefSeq" id="WP_098824743.1">
    <property type="nucleotide sequence ID" value="NZ_BCMJ01000004.1"/>
</dbReference>
<feature type="chain" id="PRO_5012780492" description="Fucose-binding lectin II" evidence="1">
    <location>
        <begin position="32"/>
        <end position="351"/>
    </location>
</feature>
<feature type="signal peptide" evidence="1">
    <location>
        <begin position="1"/>
        <end position="31"/>
    </location>
</feature>